<reference evidence="4" key="1">
    <citation type="submission" date="2016-06" db="UniProtKB">
        <authorList>
            <consortium name="WormBaseParasite"/>
        </authorList>
    </citation>
    <scope>IDENTIFICATION</scope>
</reference>
<dbReference type="AlphaFoldDB" id="A0A183SUV6"/>
<accession>A0A183SUV6</accession>
<dbReference type="EMBL" id="UYSU01034427">
    <property type="protein sequence ID" value="VDL94389.1"/>
    <property type="molecule type" value="Genomic_DNA"/>
</dbReference>
<dbReference type="PANTHER" id="PTHR33327">
    <property type="entry name" value="ENDONUCLEASE"/>
    <property type="match status" value="1"/>
</dbReference>
<protein>
    <submittedName>
        <fullName evidence="4">Integrase_H2C2 domain-containing protein</fullName>
    </submittedName>
</protein>
<dbReference type="PANTHER" id="PTHR33327:SF3">
    <property type="entry name" value="RNA-DIRECTED DNA POLYMERASE"/>
    <property type="match status" value="1"/>
</dbReference>
<sequence length="318" mass="35872">MLFLSLSFPKCRHFYVTLHLKAELLRLTSVSDHQRYRTLMKERALGDRKPLELLRRTRCPVGNMTIHDKLLVIFLDRLPATVQTFLDSGSKDLDNSKLTEMADRGRAPLALDGCSGFTAYLCHIDGARNEVADTLSIPSIAHLQLSPEIDPAEMAIARRRIGFSRDEDVSGLQIQVLPLTTDNGTILCDISTPHHPFLLPSLRCKVFFSLHNLFHPGSRATDKLVSDCFVRTLMHKDLNAWTRACLGCKRNKVQDTTRLPSAHSPALVQGCIRIFMTAYHPAANEMLEPFHRQLMASLRTADDSKNWMDYLPLVLLGI</sequence>
<reference evidence="2 3" key="2">
    <citation type="submission" date="2018-11" db="EMBL/GenBank/DDBJ databases">
        <authorList>
            <consortium name="Pathogen Informatics"/>
        </authorList>
    </citation>
    <scope>NUCLEOTIDE SEQUENCE [LARGE SCALE GENOMIC DNA]</scope>
    <source>
        <strain evidence="2 3">NST_G2</strain>
    </source>
</reference>
<evidence type="ECO:0000313" key="2">
    <source>
        <dbReference type="EMBL" id="VDL94389.1"/>
    </source>
</evidence>
<dbReference type="OrthoDB" id="422540at2759"/>
<dbReference type="WBParaSite" id="SSLN_0000830801-mRNA-1">
    <property type="protein sequence ID" value="SSLN_0000830801-mRNA-1"/>
    <property type="gene ID" value="SSLN_0000830801"/>
</dbReference>
<feature type="domain" description="Integrase zinc-binding" evidence="1">
    <location>
        <begin position="201"/>
        <end position="253"/>
    </location>
</feature>
<evidence type="ECO:0000313" key="4">
    <source>
        <dbReference type="WBParaSite" id="SSLN_0000830801-mRNA-1"/>
    </source>
</evidence>
<keyword evidence="3" id="KW-1185">Reference proteome</keyword>
<evidence type="ECO:0000313" key="3">
    <source>
        <dbReference type="Proteomes" id="UP000275846"/>
    </source>
</evidence>
<gene>
    <name evidence="2" type="ORF">SSLN_LOCUS8004</name>
</gene>
<organism evidence="4">
    <name type="scientific">Schistocephalus solidus</name>
    <name type="common">Tapeworm</name>
    <dbReference type="NCBI Taxonomy" id="70667"/>
    <lineage>
        <taxon>Eukaryota</taxon>
        <taxon>Metazoa</taxon>
        <taxon>Spiralia</taxon>
        <taxon>Lophotrochozoa</taxon>
        <taxon>Platyhelminthes</taxon>
        <taxon>Cestoda</taxon>
        <taxon>Eucestoda</taxon>
        <taxon>Diphyllobothriidea</taxon>
        <taxon>Diphyllobothriidae</taxon>
        <taxon>Schistocephalus</taxon>
    </lineage>
</organism>
<dbReference type="Proteomes" id="UP000275846">
    <property type="component" value="Unassembled WGS sequence"/>
</dbReference>
<name>A0A183SUV6_SCHSO</name>
<proteinExistence type="predicted"/>
<dbReference type="InterPro" id="IPR041588">
    <property type="entry name" value="Integrase_H2C2"/>
</dbReference>
<evidence type="ECO:0000259" key="1">
    <source>
        <dbReference type="Pfam" id="PF17921"/>
    </source>
</evidence>
<dbReference type="Pfam" id="PF17921">
    <property type="entry name" value="Integrase_H2C2"/>
    <property type="match status" value="1"/>
</dbReference>